<evidence type="ECO:0000313" key="12">
    <source>
        <dbReference type="Proteomes" id="UP001177597"/>
    </source>
</evidence>
<evidence type="ECO:0000256" key="3">
    <source>
        <dbReference type="ARBA" id="ARBA00012865"/>
    </source>
</evidence>
<dbReference type="NCBIfam" id="NF012161">
    <property type="entry name" value="bla_class_D_main"/>
    <property type="match status" value="1"/>
</dbReference>
<feature type="chain" id="PRO_5041638458" description="Beta-lactamase" evidence="9">
    <location>
        <begin position="20"/>
        <end position="278"/>
    </location>
</feature>
<reference evidence="11" key="1">
    <citation type="submission" date="2023-04" db="EMBL/GenBank/DDBJ databases">
        <title>Genome dynamics across the evolutionary transition to endosymbiosis.</title>
        <authorList>
            <person name="Siozios S."/>
            <person name="Nadal-Jimenez P."/>
            <person name="Azagi T."/>
            <person name="Sprong H."/>
            <person name="Frost C.L."/>
            <person name="Parratt S.R."/>
            <person name="Taylor G."/>
            <person name="Brettell L."/>
            <person name="Lew K.C."/>
            <person name="Croft L."/>
            <person name="King K.C."/>
            <person name="Brockhurst M.A."/>
            <person name="Hypsa V."/>
            <person name="Novakova E."/>
            <person name="Darby A.C."/>
            <person name="Hurst G.D.D."/>
        </authorList>
    </citation>
    <scope>NUCLEOTIDE SEQUENCE</scope>
    <source>
        <strain evidence="11">AIh</strain>
    </source>
</reference>
<dbReference type="AlphaFoldDB" id="A0AA95K800"/>
<evidence type="ECO:0000256" key="8">
    <source>
        <dbReference type="RuleBase" id="RU361140"/>
    </source>
</evidence>
<evidence type="ECO:0000256" key="1">
    <source>
        <dbReference type="ARBA" id="ARBA00001526"/>
    </source>
</evidence>
<dbReference type="GO" id="GO:0008658">
    <property type="term" value="F:penicillin binding"/>
    <property type="evidence" value="ECO:0007669"/>
    <property type="project" value="InterPro"/>
</dbReference>
<dbReference type="InterPro" id="IPR012338">
    <property type="entry name" value="Beta-lactam/transpept-like"/>
</dbReference>
<dbReference type="GO" id="GO:0017001">
    <property type="term" value="P:antibiotic catabolic process"/>
    <property type="evidence" value="ECO:0007669"/>
    <property type="project" value="InterPro"/>
</dbReference>
<evidence type="ECO:0000256" key="2">
    <source>
        <dbReference type="ARBA" id="ARBA00007898"/>
    </source>
</evidence>
<dbReference type="PROSITE" id="PS00337">
    <property type="entry name" value="BETA_LACTAMASE_D"/>
    <property type="match status" value="1"/>
</dbReference>
<proteinExistence type="inferred from homology"/>
<dbReference type="EMBL" id="CP123498">
    <property type="protein sequence ID" value="WGL95387.1"/>
    <property type="molecule type" value="Genomic_DNA"/>
</dbReference>
<dbReference type="GO" id="GO:0008800">
    <property type="term" value="F:beta-lactamase activity"/>
    <property type="evidence" value="ECO:0007669"/>
    <property type="project" value="UniProtKB-UniRule"/>
</dbReference>
<evidence type="ECO:0000256" key="6">
    <source>
        <dbReference type="ARBA" id="ARBA00023251"/>
    </source>
</evidence>
<evidence type="ECO:0000259" key="10">
    <source>
        <dbReference type="Pfam" id="PF00905"/>
    </source>
</evidence>
<gene>
    <name evidence="11" type="primary">blaOXA</name>
    <name evidence="11" type="ORF">QE207_17400</name>
</gene>
<dbReference type="InterPro" id="IPR002137">
    <property type="entry name" value="Beta-lactam_class-D_AS"/>
</dbReference>
<evidence type="ECO:0000256" key="7">
    <source>
        <dbReference type="PIRSR" id="PIRSR602137-50"/>
    </source>
</evidence>
<organism evidence="11 12">
    <name type="scientific">Arsenophonus nasoniae</name>
    <name type="common">son-killer infecting Nasonia vitripennis</name>
    <dbReference type="NCBI Taxonomy" id="638"/>
    <lineage>
        <taxon>Bacteria</taxon>
        <taxon>Pseudomonadati</taxon>
        <taxon>Pseudomonadota</taxon>
        <taxon>Gammaproteobacteria</taxon>
        <taxon>Enterobacterales</taxon>
        <taxon>Morganellaceae</taxon>
        <taxon>Arsenophonus</taxon>
    </lineage>
</organism>
<dbReference type="Proteomes" id="UP001177597">
    <property type="component" value="Chromosome"/>
</dbReference>
<keyword evidence="6 8" id="KW-0046">Antibiotic resistance</keyword>
<feature type="signal peptide" evidence="9">
    <location>
        <begin position="1"/>
        <end position="19"/>
    </location>
</feature>
<dbReference type="EC" id="3.5.2.6" evidence="3 8"/>
<keyword evidence="4 9" id="KW-0732">Signal</keyword>
<evidence type="ECO:0000256" key="4">
    <source>
        <dbReference type="ARBA" id="ARBA00022729"/>
    </source>
</evidence>
<feature type="active site" description="Acyl-ester intermediate" evidence="7">
    <location>
        <position position="84"/>
    </location>
</feature>
<dbReference type="GO" id="GO:0046677">
    <property type="term" value="P:response to antibiotic"/>
    <property type="evidence" value="ECO:0007669"/>
    <property type="project" value="UniProtKB-UniRule"/>
</dbReference>
<evidence type="ECO:0000256" key="5">
    <source>
        <dbReference type="ARBA" id="ARBA00022801"/>
    </source>
</evidence>
<keyword evidence="5 8" id="KW-0378">Hydrolase</keyword>
<accession>A0AA95K800</accession>
<protein>
    <recommendedName>
        <fullName evidence="3 8">Beta-lactamase</fullName>
        <ecNumber evidence="3 8">3.5.2.6</ecNumber>
    </recommendedName>
</protein>
<evidence type="ECO:0000313" key="11">
    <source>
        <dbReference type="EMBL" id="WGL95387.1"/>
    </source>
</evidence>
<feature type="domain" description="Penicillin-binding protein transpeptidase" evidence="10">
    <location>
        <begin position="70"/>
        <end position="257"/>
    </location>
</feature>
<sequence>MNKKLIVIILLFLPITTPANIISNDDKNITKPLKKTAENHVVSEIKKIFQQQHILGVLTIYDGKSINNYGNDTKRATIQYVPASTFKIVNALIALKNQKVTVKEIFKWDGQPRYLSSWNKDMNLQEAMKLSAVPIYQEIARRTGLAIMKKELYRLHYGNSKIGNDVTKFWLDGPLKISPAEQAQFIYKLATKQLPIDKTIQNEVAAMLLIKQTANIKIYAKSGLANINGERIGWYVGWVENANGKIKTFALNIAISDDKTMSKRESLTLQCLAKLKII</sequence>
<dbReference type="Pfam" id="PF00905">
    <property type="entry name" value="Transpeptidase"/>
    <property type="match status" value="1"/>
</dbReference>
<dbReference type="RefSeq" id="WP_280629347.1">
    <property type="nucleotide sequence ID" value="NZ_CP123498.1"/>
</dbReference>
<name>A0AA95K800_9GAMM</name>
<feature type="modified residue" description="N6-carboxylysine" evidence="7">
    <location>
        <position position="87"/>
    </location>
</feature>
<evidence type="ECO:0000256" key="9">
    <source>
        <dbReference type="SAM" id="SignalP"/>
    </source>
</evidence>
<dbReference type="InterPro" id="IPR001460">
    <property type="entry name" value="PCN-bd_Tpept"/>
</dbReference>
<comment type="similarity">
    <text evidence="2 8">Belongs to the class-D beta-lactamase family.</text>
</comment>
<dbReference type="SUPFAM" id="SSF56601">
    <property type="entry name" value="beta-lactamase/transpeptidase-like"/>
    <property type="match status" value="1"/>
</dbReference>
<comment type="catalytic activity">
    <reaction evidence="1 8">
        <text>a beta-lactam + H2O = a substituted beta-amino acid</text>
        <dbReference type="Rhea" id="RHEA:20401"/>
        <dbReference type="ChEBI" id="CHEBI:15377"/>
        <dbReference type="ChEBI" id="CHEBI:35627"/>
        <dbReference type="ChEBI" id="CHEBI:140347"/>
        <dbReference type="EC" id="3.5.2.6"/>
    </reaction>
</comment>
<dbReference type="Gene3D" id="3.40.710.10">
    <property type="entry name" value="DD-peptidase/beta-lactamase superfamily"/>
    <property type="match status" value="1"/>
</dbReference>